<accession>A0A9P0EFX1</accession>
<proteinExistence type="predicted"/>
<name>A0A9P0EFX1_9HYPO</name>
<dbReference type="OrthoDB" id="515692at2759"/>
<dbReference type="AlphaFoldDB" id="A0A9P0EFX1"/>
<dbReference type="EMBL" id="CABFOC020000038">
    <property type="protein sequence ID" value="CAH0050931.1"/>
    <property type="molecule type" value="Genomic_DNA"/>
</dbReference>
<gene>
    <name evidence="1" type="ORF">CSOL1703_00014180</name>
</gene>
<keyword evidence="2" id="KW-1185">Reference proteome</keyword>
<sequence length="407" mass="47035">RCWKRLHPRSSENRYRRFTKRREGTLLLKHPVRSSSLDLAQLRRNASQLKPKDKFFGWLPPEIRRRILVCAFGERTVHIDLSYTLITRPYQAGYVGVSAARTHAGLLPRSDYHQMYDGEWQWQWYGCVCHRSGPEEMTLSLGRFRSSPGIDRRRFTWTACLEGGGVCQAWPGNQPDKCRLECLGWLLTSKQAYIEGMEVIYGTNTINFSSSEIMLSSPSILPPNILRSIRSLELAIDTQRSPLKYAFRDPEFFSPSLHTVPIFPSLLYLRISLFSWDLDIWFRRKDLLHHYGPNRELWLQLIPANVSIMLHRIDSFLERIAPPTAEVTVDWNLTGYDTLSNVLLSERLDQASLHIQEYESGGRKYWRQTSTSIANIPTGDTNCLGITGGPGKRQGYWIYCDEAEDDD</sequence>
<protein>
    <submittedName>
        <fullName evidence="1">Uncharacterized protein</fullName>
    </submittedName>
</protein>
<dbReference type="Proteomes" id="UP000775872">
    <property type="component" value="Unassembled WGS sequence"/>
</dbReference>
<evidence type="ECO:0000313" key="1">
    <source>
        <dbReference type="EMBL" id="CAH0050931.1"/>
    </source>
</evidence>
<reference evidence="2" key="1">
    <citation type="submission" date="2019-06" db="EMBL/GenBank/DDBJ databases">
        <authorList>
            <person name="Broberg M."/>
        </authorList>
    </citation>
    <scope>NUCLEOTIDE SEQUENCE [LARGE SCALE GENOMIC DNA]</scope>
</reference>
<feature type="non-terminal residue" evidence="1">
    <location>
        <position position="1"/>
    </location>
</feature>
<dbReference type="PANTHER" id="PTHR38790:SF4">
    <property type="entry name" value="2EXR DOMAIN-CONTAINING PROTEIN"/>
    <property type="match status" value="1"/>
</dbReference>
<comment type="caution">
    <text evidence="1">The sequence shown here is derived from an EMBL/GenBank/DDBJ whole genome shotgun (WGS) entry which is preliminary data.</text>
</comment>
<evidence type="ECO:0000313" key="2">
    <source>
        <dbReference type="Proteomes" id="UP000775872"/>
    </source>
</evidence>
<organism evidence="1 2">
    <name type="scientific">Clonostachys solani</name>
    <dbReference type="NCBI Taxonomy" id="160281"/>
    <lineage>
        <taxon>Eukaryota</taxon>
        <taxon>Fungi</taxon>
        <taxon>Dikarya</taxon>
        <taxon>Ascomycota</taxon>
        <taxon>Pezizomycotina</taxon>
        <taxon>Sordariomycetes</taxon>
        <taxon>Hypocreomycetidae</taxon>
        <taxon>Hypocreales</taxon>
        <taxon>Bionectriaceae</taxon>
        <taxon>Clonostachys</taxon>
    </lineage>
</organism>
<dbReference type="PANTHER" id="PTHR38790">
    <property type="entry name" value="2EXR DOMAIN-CONTAINING PROTEIN-RELATED"/>
    <property type="match status" value="1"/>
</dbReference>
<feature type="non-terminal residue" evidence="1">
    <location>
        <position position="407"/>
    </location>
</feature>
<reference evidence="1 2" key="2">
    <citation type="submission" date="2021-10" db="EMBL/GenBank/DDBJ databases">
        <authorList>
            <person name="Piombo E."/>
        </authorList>
    </citation>
    <scope>NUCLEOTIDE SEQUENCE [LARGE SCALE GENOMIC DNA]</scope>
</reference>